<gene>
    <name evidence="11" type="ORF">LPB3_09760</name>
</gene>
<dbReference type="STRING" id="1774273.LPB03_09750"/>
<feature type="transmembrane region" description="Helical" evidence="9">
    <location>
        <begin position="87"/>
        <end position="112"/>
    </location>
</feature>
<evidence type="ECO:0000256" key="6">
    <source>
        <dbReference type="ARBA" id="ARBA00022989"/>
    </source>
</evidence>
<dbReference type="GO" id="GO:0005886">
    <property type="term" value="C:plasma membrane"/>
    <property type="evidence" value="ECO:0007669"/>
    <property type="project" value="UniProtKB-SubCell"/>
</dbReference>
<dbReference type="EMBL" id="LSFM01000023">
    <property type="protein sequence ID" value="OBY62446.1"/>
    <property type="molecule type" value="Genomic_DNA"/>
</dbReference>
<organism evidence="11 12">
    <name type="scientific">Polaribacter vadi</name>
    <dbReference type="NCBI Taxonomy" id="1774273"/>
    <lineage>
        <taxon>Bacteria</taxon>
        <taxon>Pseudomonadati</taxon>
        <taxon>Bacteroidota</taxon>
        <taxon>Flavobacteriia</taxon>
        <taxon>Flavobacteriales</taxon>
        <taxon>Flavobacteriaceae</taxon>
    </lineage>
</organism>
<dbReference type="GO" id="GO:0015740">
    <property type="term" value="P:C4-dicarboxylate transport"/>
    <property type="evidence" value="ECO:0007669"/>
    <property type="project" value="TreeGrafter"/>
</dbReference>
<keyword evidence="2" id="KW-0813">Transport</keyword>
<evidence type="ECO:0000256" key="9">
    <source>
        <dbReference type="SAM" id="Phobius"/>
    </source>
</evidence>
<dbReference type="AlphaFoldDB" id="A0A1B8TRU7"/>
<keyword evidence="3" id="KW-1003">Cell membrane</keyword>
<feature type="transmembrane region" description="Helical" evidence="9">
    <location>
        <begin position="47"/>
        <end position="66"/>
    </location>
</feature>
<evidence type="ECO:0000313" key="12">
    <source>
        <dbReference type="Proteomes" id="UP000092584"/>
    </source>
</evidence>
<keyword evidence="7 9" id="KW-0472">Membrane</keyword>
<dbReference type="GO" id="GO:0022857">
    <property type="term" value="F:transmembrane transporter activity"/>
    <property type="evidence" value="ECO:0007669"/>
    <property type="project" value="TreeGrafter"/>
</dbReference>
<keyword evidence="4" id="KW-0997">Cell inner membrane</keyword>
<sequence>MLKYKKKVDSSLSWTLTILLSVMVIDVIWGVFTRYVMTEQSSWTDELARFLMIWVGVLGGAFASGQNKHIAIDLISNYIKPVNRERLRIFGNIIIIIFISAIFLVGGLRYVYISFYLGQRSPALNIPMGVVYNIFPIAGFIIIYYRICKIKNKDI</sequence>
<accession>A0A1B8TRU7</accession>
<keyword evidence="12" id="KW-1185">Reference proteome</keyword>
<dbReference type="PANTHER" id="PTHR35011">
    <property type="entry name" value="2,3-DIKETO-L-GULONATE TRAP TRANSPORTER SMALL PERMEASE PROTEIN YIAM"/>
    <property type="match status" value="1"/>
</dbReference>
<evidence type="ECO:0000256" key="2">
    <source>
        <dbReference type="ARBA" id="ARBA00022448"/>
    </source>
</evidence>
<reference evidence="12" key="1">
    <citation type="submission" date="2016-02" db="EMBL/GenBank/DDBJ databases">
        <authorList>
            <person name="Shin S.-K."/>
            <person name="Yi H."/>
            <person name="Kim E."/>
        </authorList>
    </citation>
    <scope>NUCLEOTIDE SEQUENCE [LARGE SCALE GENOMIC DNA]</scope>
    <source>
        <strain evidence="12">LPB0003</strain>
    </source>
</reference>
<evidence type="ECO:0000256" key="3">
    <source>
        <dbReference type="ARBA" id="ARBA00022475"/>
    </source>
</evidence>
<dbReference type="PANTHER" id="PTHR35011:SF2">
    <property type="entry name" value="2,3-DIKETO-L-GULONATE TRAP TRANSPORTER SMALL PERMEASE PROTEIN YIAM"/>
    <property type="match status" value="1"/>
</dbReference>
<comment type="subcellular location">
    <subcellularLocation>
        <location evidence="1">Cell inner membrane</location>
        <topology evidence="1">Multi-pass membrane protein</topology>
    </subcellularLocation>
</comment>
<evidence type="ECO:0000256" key="4">
    <source>
        <dbReference type="ARBA" id="ARBA00022519"/>
    </source>
</evidence>
<comment type="caution">
    <text evidence="11">The sequence shown here is derived from an EMBL/GenBank/DDBJ whole genome shotgun (WGS) entry which is preliminary data.</text>
</comment>
<dbReference type="InterPro" id="IPR055348">
    <property type="entry name" value="DctQ"/>
</dbReference>
<dbReference type="RefSeq" id="WP_065319434.1">
    <property type="nucleotide sequence ID" value="NZ_CP017477.1"/>
</dbReference>
<evidence type="ECO:0000256" key="8">
    <source>
        <dbReference type="ARBA" id="ARBA00038436"/>
    </source>
</evidence>
<feature type="transmembrane region" description="Helical" evidence="9">
    <location>
        <begin position="124"/>
        <end position="145"/>
    </location>
</feature>
<protein>
    <submittedName>
        <fullName evidence="11">C4-dicarboxylate ABC transporter permease</fullName>
    </submittedName>
</protein>
<evidence type="ECO:0000256" key="5">
    <source>
        <dbReference type="ARBA" id="ARBA00022692"/>
    </source>
</evidence>
<comment type="similarity">
    <text evidence="8">Belongs to the TRAP transporter small permease family.</text>
</comment>
<dbReference type="OrthoDB" id="9815614at2"/>
<name>A0A1B8TRU7_9FLAO</name>
<feature type="transmembrane region" description="Helical" evidence="9">
    <location>
        <begin position="12"/>
        <end position="32"/>
    </location>
</feature>
<dbReference type="KEGG" id="pob:LPB03_09750"/>
<evidence type="ECO:0000313" key="11">
    <source>
        <dbReference type="EMBL" id="OBY62446.1"/>
    </source>
</evidence>
<proteinExistence type="inferred from homology"/>
<evidence type="ECO:0000256" key="1">
    <source>
        <dbReference type="ARBA" id="ARBA00004429"/>
    </source>
</evidence>
<feature type="domain" description="Tripartite ATP-independent periplasmic transporters DctQ component" evidence="10">
    <location>
        <begin position="23"/>
        <end position="150"/>
    </location>
</feature>
<keyword evidence="5 9" id="KW-0812">Transmembrane</keyword>
<keyword evidence="6 9" id="KW-1133">Transmembrane helix</keyword>
<evidence type="ECO:0000259" key="10">
    <source>
        <dbReference type="Pfam" id="PF04290"/>
    </source>
</evidence>
<dbReference type="Pfam" id="PF04290">
    <property type="entry name" value="DctQ"/>
    <property type="match status" value="1"/>
</dbReference>
<dbReference type="InterPro" id="IPR007387">
    <property type="entry name" value="TRAP_DctQ"/>
</dbReference>
<dbReference type="Proteomes" id="UP000092584">
    <property type="component" value="Unassembled WGS sequence"/>
</dbReference>
<evidence type="ECO:0000256" key="7">
    <source>
        <dbReference type="ARBA" id="ARBA00023136"/>
    </source>
</evidence>